<evidence type="ECO:0000313" key="16">
    <source>
        <dbReference type="Proteomes" id="UP001166674"/>
    </source>
</evidence>
<protein>
    <recommendedName>
        <fullName evidence="13">Olfactory receptor</fullName>
    </recommendedName>
</protein>
<dbReference type="SUPFAM" id="SSF81321">
    <property type="entry name" value="Family A G protein-coupled receptor-like"/>
    <property type="match status" value="1"/>
</dbReference>
<dbReference type="CDD" id="cd15947">
    <property type="entry name" value="7tmA_OR2B-like"/>
    <property type="match status" value="1"/>
</dbReference>
<evidence type="ECO:0000256" key="8">
    <source>
        <dbReference type="ARBA" id="ARBA00023040"/>
    </source>
</evidence>
<evidence type="ECO:0000256" key="11">
    <source>
        <dbReference type="ARBA" id="ARBA00023224"/>
    </source>
</evidence>
<feature type="transmembrane region" description="Helical" evidence="13">
    <location>
        <begin position="147"/>
        <end position="169"/>
    </location>
</feature>
<feature type="transmembrane region" description="Helical" evidence="13">
    <location>
        <begin position="189"/>
        <end position="207"/>
    </location>
</feature>
<evidence type="ECO:0000256" key="4">
    <source>
        <dbReference type="ARBA" id="ARBA00022606"/>
    </source>
</evidence>
<dbReference type="FunFam" id="1.10.1220.70:FF:000001">
    <property type="entry name" value="Olfactory receptor"/>
    <property type="match status" value="1"/>
</dbReference>
<sequence>MHPLLRVTSGQGDLALQVQSSCCEHGDRSTGPSATLTEGHAEPPRVVLRARGAGSWFMALAAETTSCFMSRAPHTAGPLALPSGHQRLEVTNGSSPAVFVLLGFSARPSLEPVLFVVVLGCYMVSVLGNATIVLLARVDVRLHTPMYFFLANLSFLDVSFTTSIVPQLLVNLWGPRKTISYAGCVVQFYVSHWLGATECVLLAVMSYDRYAAICKPLHYMVIMHTRLCLGLAFTSWFGGLTTSMVGSTLTMLLPLCGHNCIDHFFCEMPLIMQLACVDTRVNELEMYVASFVFVVLPLGLILVSYGHITQAVLKIRSAEGRRKAFGTCSSHLAVVSLFYGSILFMYLQPAKSSSHEQGKFIALFYTVATPMLNPLIYTLRNKDVKQALRHCVGALL</sequence>
<feature type="transmembrane region" description="Helical" evidence="13">
    <location>
        <begin position="360"/>
        <end position="379"/>
    </location>
</feature>
<evidence type="ECO:0000259" key="14">
    <source>
        <dbReference type="PROSITE" id="PS50262"/>
    </source>
</evidence>
<dbReference type="GO" id="GO:0004984">
    <property type="term" value="F:olfactory receptor activity"/>
    <property type="evidence" value="ECO:0007669"/>
    <property type="project" value="InterPro"/>
</dbReference>
<feature type="domain" description="G-protein coupled receptors family 1 profile" evidence="14">
    <location>
        <begin position="128"/>
        <end position="377"/>
    </location>
</feature>
<evidence type="ECO:0000256" key="7">
    <source>
        <dbReference type="ARBA" id="ARBA00022989"/>
    </source>
</evidence>
<dbReference type="Pfam" id="PF13853">
    <property type="entry name" value="7tm_4"/>
    <property type="match status" value="1"/>
</dbReference>
<evidence type="ECO:0000256" key="1">
    <source>
        <dbReference type="ARBA" id="ARBA00004651"/>
    </source>
</evidence>
<dbReference type="InterPro" id="IPR000725">
    <property type="entry name" value="Olfact_rcpt"/>
</dbReference>
<evidence type="ECO:0000256" key="6">
    <source>
        <dbReference type="ARBA" id="ARBA00022725"/>
    </source>
</evidence>
<dbReference type="GO" id="GO:0004930">
    <property type="term" value="F:G protein-coupled receptor activity"/>
    <property type="evidence" value="ECO:0007669"/>
    <property type="project" value="UniProtKB-KW"/>
</dbReference>
<dbReference type="AlphaFoldDB" id="A0AA41MPW0"/>
<dbReference type="PRINTS" id="PR00245">
    <property type="entry name" value="OLFACTORYR"/>
</dbReference>
<accession>A0AA41MPW0</accession>
<keyword evidence="9 13" id="KW-0472">Membrane</keyword>
<evidence type="ECO:0000256" key="2">
    <source>
        <dbReference type="ARBA" id="ARBA00010663"/>
    </source>
</evidence>
<feature type="transmembrane region" description="Helical" evidence="13">
    <location>
        <begin position="329"/>
        <end position="348"/>
    </location>
</feature>
<keyword evidence="3 13" id="KW-1003">Cell membrane</keyword>
<reference evidence="15" key="1">
    <citation type="submission" date="2020-03" db="EMBL/GenBank/DDBJ databases">
        <title>Studies in the Genomics of Life Span.</title>
        <authorList>
            <person name="Glass D."/>
        </authorList>
    </citation>
    <scope>NUCLEOTIDE SEQUENCE</scope>
    <source>
        <strain evidence="15">SUZIE</strain>
        <tissue evidence="15">Muscle</tissue>
    </source>
</reference>
<comment type="similarity">
    <text evidence="2 12">Belongs to the G-protein coupled receptor 1 family.</text>
</comment>
<evidence type="ECO:0000256" key="13">
    <source>
        <dbReference type="RuleBase" id="RU363047"/>
    </source>
</evidence>
<organism evidence="15 16">
    <name type="scientific">Sciurus carolinensis</name>
    <name type="common">Eastern gray squirrel</name>
    <dbReference type="NCBI Taxonomy" id="30640"/>
    <lineage>
        <taxon>Eukaryota</taxon>
        <taxon>Metazoa</taxon>
        <taxon>Chordata</taxon>
        <taxon>Craniata</taxon>
        <taxon>Vertebrata</taxon>
        <taxon>Euteleostomi</taxon>
        <taxon>Mammalia</taxon>
        <taxon>Eutheria</taxon>
        <taxon>Euarchontoglires</taxon>
        <taxon>Glires</taxon>
        <taxon>Rodentia</taxon>
        <taxon>Sciuromorpha</taxon>
        <taxon>Sciuridae</taxon>
        <taxon>Sciurinae</taxon>
        <taxon>Sciurini</taxon>
        <taxon>Sciurus</taxon>
    </lineage>
</organism>
<dbReference type="PANTHER" id="PTHR26453">
    <property type="entry name" value="OLFACTORY RECEPTOR"/>
    <property type="match status" value="1"/>
</dbReference>
<keyword evidence="5 12" id="KW-0812">Transmembrane</keyword>
<evidence type="ECO:0000256" key="5">
    <source>
        <dbReference type="ARBA" id="ARBA00022692"/>
    </source>
</evidence>
<evidence type="ECO:0000256" key="9">
    <source>
        <dbReference type="ARBA" id="ARBA00023136"/>
    </source>
</evidence>
<evidence type="ECO:0000313" key="15">
    <source>
        <dbReference type="EMBL" id="MBZ3875667.1"/>
    </source>
</evidence>
<keyword evidence="8 12" id="KW-0297">G-protein coupled receptor</keyword>
<comment type="subcellular location">
    <subcellularLocation>
        <location evidence="1 13">Cell membrane</location>
        <topology evidence="1 13">Multi-pass membrane protein</topology>
    </subcellularLocation>
</comment>
<keyword evidence="7 13" id="KW-1133">Transmembrane helix</keyword>
<feature type="transmembrane region" description="Helical" evidence="13">
    <location>
        <begin position="227"/>
        <end position="245"/>
    </location>
</feature>
<dbReference type="Proteomes" id="UP001166674">
    <property type="component" value="Unassembled WGS sequence"/>
</dbReference>
<dbReference type="EMBL" id="JAATJV010254344">
    <property type="protein sequence ID" value="MBZ3875667.1"/>
    <property type="molecule type" value="Genomic_DNA"/>
</dbReference>
<evidence type="ECO:0000256" key="3">
    <source>
        <dbReference type="ARBA" id="ARBA00022475"/>
    </source>
</evidence>
<comment type="caution">
    <text evidence="15">The sequence shown here is derived from an EMBL/GenBank/DDBJ whole genome shotgun (WGS) entry which is preliminary data.</text>
</comment>
<dbReference type="GO" id="GO:0005886">
    <property type="term" value="C:plasma membrane"/>
    <property type="evidence" value="ECO:0007669"/>
    <property type="project" value="UniProtKB-SubCell"/>
</dbReference>
<keyword evidence="4 13" id="KW-0716">Sensory transduction</keyword>
<proteinExistence type="inferred from homology"/>
<keyword evidence="11 12" id="KW-0807">Transducer</keyword>
<keyword evidence="6 13" id="KW-0552">Olfaction</keyword>
<dbReference type="PROSITE" id="PS50262">
    <property type="entry name" value="G_PROTEIN_RECEP_F1_2"/>
    <property type="match status" value="1"/>
</dbReference>
<dbReference type="InterPro" id="IPR017452">
    <property type="entry name" value="GPCR_Rhodpsn_7TM"/>
</dbReference>
<name>A0AA41MPW0_SCICA</name>
<feature type="transmembrane region" description="Helical" evidence="13">
    <location>
        <begin position="287"/>
        <end position="308"/>
    </location>
</feature>
<evidence type="ECO:0000256" key="10">
    <source>
        <dbReference type="ARBA" id="ARBA00023170"/>
    </source>
</evidence>
<dbReference type="PROSITE" id="PS00237">
    <property type="entry name" value="G_PROTEIN_RECEP_F1_1"/>
    <property type="match status" value="1"/>
</dbReference>
<evidence type="ECO:0000256" key="12">
    <source>
        <dbReference type="RuleBase" id="RU000688"/>
    </source>
</evidence>
<dbReference type="FunFam" id="1.20.1070.10:FF:000005">
    <property type="entry name" value="Olfactory receptor"/>
    <property type="match status" value="1"/>
</dbReference>
<keyword evidence="16" id="KW-1185">Reference proteome</keyword>
<dbReference type="PRINTS" id="PR00237">
    <property type="entry name" value="GPCRRHODOPSN"/>
</dbReference>
<keyword evidence="10 12" id="KW-0675">Receptor</keyword>
<dbReference type="InterPro" id="IPR000276">
    <property type="entry name" value="GPCR_Rhodpsn"/>
</dbReference>
<feature type="transmembrane region" description="Helical" evidence="13">
    <location>
        <begin position="113"/>
        <end position="135"/>
    </location>
</feature>
<dbReference type="Gene3D" id="1.20.1070.10">
    <property type="entry name" value="Rhodopsin 7-helix transmembrane proteins"/>
    <property type="match status" value="1"/>
</dbReference>
<gene>
    <name evidence="15" type="ORF">SUZIE_134085</name>
</gene>